<accession>A0A368GJ84</accession>
<dbReference type="STRING" id="29170.A0A368GJ84"/>
<dbReference type="Proteomes" id="UP000252519">
    <property type="component" value="Unassembled WGS sequence"/>
</dbReference>
<feature type="transmembrane region" description="Helical" evidence="1">
    <location>
        <begin position="90"/>
        <end position="113"/>
    </location>
</feature>
<gene>
    <name evidence="2" type="ORF">ANCCAN_09590</name>
</gene>
<sequence>MRDGENVRGLARFRRLCGITGVLFGIDLRCLLRHAPVRKIIKISQISGHCLLVFPVLSVLLHIFVLLWIRKRRFHPAKSTAVDKAERRMCIQVAFFALFELAFILFFALLSAVPVNKKGLYVIISLYNILSAIPELLIPAFVLLGTRGMLNSLGTFCAKNNVMTLRTTPTHTGTD</sequence>
<proteinExistence type="predicted"/>
<dbReference type="EMBL" id="JOJR01000129">
    <property type="protein sequence ID" value="RCN44453.1"/>
    <property type="molecule type" value="Genomic_DNA"/>
</dbReference>
<evidence type="ECO:0000313" key="2">
    <source>
        <dbReference type="EMBL" id="RCN44453.1"/>
    </source>
</evidence>
<keyword evidence="3" id="KW-1185">Reference proteome</keyword>
<keyword evidence="1" id="KW-1133">Transmembrane helix</keyword>
<keyword evidence="1" id="KW-0472">Membrane</keyword>
<dbReference type="OrthoDB" id="5870421at2759"/>
<organism evidence="2 3">
    <name type="scientific">Ancylostoma caninum</name>
    <name type="common">Dog hookworm</name>
    <dbReference type="NCBI Taxonomy" id="29170"/>
    <lineage>
        <taxon>Eukaryota</taxon>
        <taxon>Metazoa</taxon>
        <taxon>Ecdysozoa</taxon>
        <taxon>Nematoda</taxon>
        <taxon>Chromadorea</taxon>
        <taxon>Rhabditida</taxon>
        <taxon>Rhabditina</taxon>
        <taxon>Rhabditomorpha</taxon>
        <taxon>Strongyloidea</taxon>
        <taxon>Ancylostomatidae</taxon>
        <taxon>Ancylostomatinae</taxon>
        <taxon>Ancylostoma</taxon>
    </lineage>
</organism>
<reference evidence="2 3" key="1">
    <citation type="submission" date="2014-10" db="EMBL/GenBank/DDBJ databases">
        <title>Draft genome of the hookworm Ancylostoma caninum.</title>
        <authorList>
            <person name="Mitreva M."/>
        </authorList>
    </citation>
    <scope>NUCLEOTIDE SEQUENCE [LARGE SCALE GENOMIC DNA]</scope>
    <source>
        <strain evidence="2 3">Baltimore</strain>
    </source>
</reference>
<feature type="transmembrane region" description="Helical" evidence="1">
    <location>
        <begin position="46"/>
        <end position="69"/>
    </location>
</feature>
<name>A0A368GJ84_ANCCA</name>
<keyword evidence="1" id="KW-0812">Transmembrane</keyword>
<evidence type="ECO:0000256" key="1">
    <source>
        <dbReference type="SAM" id="Phobius"/>
    </source>
</evidence>
<feature type="transmembrane region" description="Helical" evidence="1">
    <location>
        <begin position="119"/>
        <end position="144"/>
    </location>
</feature>
<dbReference type="AlphaFoldDB" id="A0A368GJ84"/>
<protein>
    <submittedName>
        <fullName evidence="2">Uncharacterized protein</fullName>
    </submittedName>
</protein>
<comment type="caution">
    <text evidence="2">The sequence shown here is derived from an EMBL/GenBank/DDBJ whole genome shotgun (WGS) entry which is preliminary data.</text>
</comment>
<evidence type="ECO:0000313" key="3">
    <source>
        <dbReference type="Proteomes" id="UP000252519"/>
    </source>
</evidence>